<dbReference type="UniPathway" id="UPA00051">
    <property type="reaction ID" value="UER00464"/>
</dbReference>
<keyword evidence="7" id="KW-0028">Amino-acid biosynthesis</keyword>
<keyword evidence="10" id="KW-0220">Diaminopimelate biosynthesis</keyword>
<keyword evidence="11 17" id="KW-0560">Oxidoreductase</keyword>
<evidence type="ECO:0000256" key="8">
    <source>
        <dbReference type="ARBA" id="ARBA00022697"/>
    </source>
</evidence>
<accession>A0A645FCJ9</accession>
<evidence type="ECO:0000259" key="16">
    <source>
        <dbReference type="Pfam" id="PF02774"/>
    </source>
</evidence>
<gene>
    <name evidence="17" type="primary">asd_41</name>
    <name evidence="17" type="ORF">SDC9_158370</name>
</gene>
<dbReference type="InterPro" id="IPR000534">
    <property type="entry name" value="Semialdehyde_DH_NAD-bd"/>
</dbReference>
<evidence type="ECO:0000256" key="10">
    <source>
        <dbReference type="ARBA" id="ARBA00022915"/>
    </source>
</evidence>
<proteinExistence type="inferred from homology"/>
<protein>
    <recommendedName>
        <fullName evidence="6">aspartate-semialdehyde dehydrogenase</fullName>
        <ecNumber evidence="6">1.2.1.11</ecNumber>
    </recommendedName>
</protein>
<evidence type="ECO:0000256" key="5">
    <source>
        <dbReference type="ARBA" id="ARBA00011738"/>
    </source>
</evidence>
<dbReference type="NCBIfam" id="NF011456">
    <property type="entry name" value="PRK14874.1"/>
    <property type="match status" value="1"/>
</dbReference>
<evidence type="ECO:0000256" key="11">
    <source>
        <dbReference type="ARBA" id="ARBA00023002"/>
    </source>
</evidence>
<evidence type="ECO:0000256" key="6">
    <source>
        <dbReference type="ARBA" id="ARBA00013120"/>
    </source>
</evidence>
<comment type="pathway">
    <text evidence="3">Amino-acid biosynthesis; L-threonine biosynthesis; L-threonine from L-aspartate: step 2/5.</text>
</comment>
<organism evidence="17">
    <name type="scientific">bioreactor metagenome</name>
    <dbReference type="NCBI Taxonomy" id="1076179"/>
    <lineage>
        <taxon>unclassified sequences</taxon>
        <taxon>metagenomes</taxon>
        <taxon>ecological metagenomes</taxon>
    </lineage>
</organism>
<evidence type="ECO:0000256" key="12">
    <source>
        <dbReference type="ARBA" id="ARBA00023154"/>
    </source>
</evidence>
<evidence type="ECO:0000313" key="17">
    <source>
        <dbReference type="EMBL" id="MPN11069.1"/>
    </source>
</evidence>
<comment type="caution">
    <text evidence="17">The sequence shown here is derived from an EMBL/GenBank/DDBJ whole genome shotgun (WGS) entry which is preliminary data.</text>
</comment>
<dbReference type="PANTHER" id="PTHR46278">
    <property type="entry name" value="DEHYDROGENASE, PUTATIVE-RELATED"/>
    <property type="match status" value="1"/>
</dbReference>
<evidence type="ECO:0000256" key="3">
    <source>
        <dbReference type="ARBA" id="ARBA00005097"/>
    </source>
</evidence>
<dbReference type="GO" id="GO:0009088">
    <property type="term" value="P:threonine biosynthetic process"/>
    <property type="evidence" value="ECO:0007669"/>
    <property type="project" value="UniProtKB-UniPathway"/>
</dbReference>
<dbReference type="Pfam" id="PF01118">
    <property type="entry name" value="Semialdhyde_dh"/>
    <property type="match status" value="1"/>
</dbReference>
<dbReference type="AlphaFoldDB" id="A0A645FCJ9"/>
<dbReference type="GO" id="GO:0009086">
    <property type="term" value="P:methionine biosynthetic process"/>
    <property type="evidence" value="ECO:0007669"/>
    <property type="project" value="UniProtKB-KW"/>
</dbReference>
<comment type="subunit">
    <text evidence="5">Homodimer.</text>
</comment>
<evidence type="ECO:0000256" key="13">
    <source>
        <dbReference type="ARBA" id="ARBA00023167"/>
    </source>
</evidence>
<sequence length="269" mass="29337">MNIVLGAAKNSVAKAFAPSIVAAGAVFIDNSSAFRLDPDVPLIVPEINPEDLLMHHGIIANPNCSTIITLMAVNPLHRLSKIRALYISTYQATSGAGENGPKELLAQTKALLNDEPIISRVFPYQIAYNLIPQIGDFNDLGYTAEEMKLQNEGRKILHSPILKVACTCVRVPVIRSHSISVVAITEEKITVEDAKKAIMQADGCQLTDDPQQLVYPMPLATSDQDQVYVGRIRKDLVNANGINLWCCGDQLRKGAATNAVQIAEYLIKY</sequence>
<keyword evidence="9" id="KW-0521">NADP</keyword>
<comment type="pathway">
    <text evidence="1">Amino-acid biosynthesis; L-methionine biosynthesis via de novo pathway; L-homoserine from L-aspartate: step 2/3.</text>
</comment>
<dbReference type="NCBIfam" id="TIGR01296">
    <property type="entry name" value="asd_B"/>
    <property type="match status" value="1"/>
</dbReference>
<evidence type="ECO:0000256" key="2">
    <source>
        <dbReference type="ARBA" id="ARBA00005076"/>
    </source>
</evidence>
<dbReference type="InterPro" id="IPR000319">
    <property type="entry name" value="Asp-semialdehyde_DH_CS"/>
</dbReference>
<dbReference type="PANTHER" id="PTHR46278:SF2">
    <property type="entry name" value="ASPARTATE-SEMIALDEHYDE DEHYDROGENASE"/>
    <property type="match status" value="1"/>
</dbReference>
<keyword evidence="13" id="KW-0486">Methionine biosynthesis</keyword>
<comment type="catalytic activity">
    <reaction evidence="14">
        <text>L-aspartate 4-semialdehyde + phosphate + NADP(+) = 4-phospho-L-aspartate + NADPH + H(+)</text>
        <dbReference type="Rhea" id="RHEA:24284"/>
        <dbReference type="ChEBI" id="CHEBI:15378"/>
        <dbReference type="ChEBI" id="CHEBI:43474"/>
        <dbReference type="ChEBI" id="CHEBI:57535"/>
        <dbReference type="ChEBI" id="CHEBI:57783"/>
        <dbReference type="ChEBI" id="CHEBI:58349"/>
        <dbReference type="ChEBI" id="CHEBI:537519"/>
        <dbReference type="EC" id="1.2.1.11"/>
    </reaction>
</comment>
<dbReference type="Gene3D" id="3.40.50.720">
    <property type="entry name" value="NAD(P)-binding Rossmann-like Domain"/>
    <property type="match status" value="1"/>
</dbReference>
<evidence type="ECO:0000256" key="9">
    <source>
        <dbReference type="ARBA" id="ARBA00022857"/>
    </source>
</evidence>
<evidence type="ECO:0000256" key="14">
    <source>
        <dbReference type="ARBA" id="ARBA00047891"/>
    </source>
</evidence>
<dbReference type="SUPFAM" id="SSF55347">
    <property type="entry name" value="Glyceraldehyde-3-phosphate dehydrogenase-like, C-terminal domain"/>
    <property type="match status" value="1"/>
</dbReference>
<name>A0A645FCJ9_9ZZZZ</name>
<dbReference type="GO" id="GO:0004073">
    <property type="term" value="F:aspartate-semialdehyde dehydrogenase activity"/>
    <property type="evidence" value="ECO:0007669"/>
    <property type="project" value="UniProtKB-EC"/>
</dbReference>
<dbReference type="GO" id="GO:0009097">
    <property type="term" value="P:isoleucine biosynthetic process"/>
    <property type="evidence" value="ECO:0007669"/>
    <property type="project" value="InterPro"/>
</dbReference>
<dbReference type="InterPro" id="IPR012280">
    <property type="entry name" value="Semialdhyde_DH_dimer_dom"/>
</dbReference>
<dbReference type="GO" id="GO:0009089">
    <property type="term" value="P:lysine biosynthetic process via diaminopimelate"/>
    <property type="evidence" value="ECO:0007669"/>
    <property type="project" value="UniProtKB-UniPathway"/>
</dbReference>
<dbReference type="EC" id="1.2.1.11" evidence="6"/>
<feature type="domain" description="Semialdehyde dehydrogenase dimerisation" evidence="16">
    <location>
        <begin position="74"/>
        <end position="253"/>
    </location>
</feature>
<dbReference type="GO" id="GO:0019877">
    <property type="term" value="P:diaminopimelate biosynthetic process"/>
    <property type="evidence" value="ECO:0007669"/>
    <property type="project" value="UniProtKB-KW"/>
</dbReference>
<dbReference type="InterPro" id="IPR005986">
    <property type="entry name" value="Asp_semialdehyde_DH_beta"/>
</dbReference>
<dbReference type="SUPFAM" id="SSF51735">
    <property type="entry name" value="NAD(P)-binding Rossmann-fold domains"/>
    <property type="match status" value="1"/>
</dbReference>
<dbReference type="UniPathway" id="UPA00034">
    <property type="reaction ID" value="UER00016"/>
</dbReference>
<dbReference type="GO" id="GO:0050661">
    <property type="term" value="F:NADP binding"/>
    <property type="evidence" value="ECO:0007669"/>
    <property type="project" value="InterPro"/>
</dbReference>
<evidence type="ECO:0000256" key="4">
    <source>
        <dbReference type="ARBA" id="ARBA00010584"/>
    </source>
</evidence>
<dbReference type="Pfam" id="PF02774">
    <property type="entry name" value="Semialdhyde_dhC"/>
    <property type="match status" value="1"/>
</dbReference>
<keyword evidence="8" id="KW-0791">Threonine biosynthesis</keyword>
<reference evidence="17" key="1">
    <citation type="submission" date="2019-08" db="EMBL/GenBank/DDBJ databases">
        <authorList>
            <person name="Kucharzyk K."/>
            <person name="Murdoch R.W."/>
            <person name="Higgins S."/>
            <person name="Loffler F."/>
        </authorList>
    </citation>
    <scope>NUCLEOTIDE SEQUENCE</scope>
</reference>
<dbReference type="Gene3D" id="3.30.360.10">
    <property type="entry name" value="Dihydrodipicolinate Reductase, domain 2"/>
    <property type="match status" value="1"/>
</dbReference>
<dbReference type="UniPathway" id="UPA00050">
    <property type="reaction ID" value="UER00463"/>
</dbReference>
<keyword evidence="12" id="KW-0457">Lysine biosynthesis</keyword>
<dbReference type="PIRSF" id="PIRSF000148">
    <property type="entry name" value="ASA_dh"/>
    <property type="match status" value="1"/>
</dbReference>
<dbReference type="CDD" id="cd18131">
    <property type="entry name" value="ASADH_C_bac_euk_like"/>
    <property type="match status" value="1"/>
</dbReference>
<evidence type="ECO:0000259" key="15">
    <source>
        <dbReference type="Pfam" id="PF01118"/>
    </source>
</evidence>
<dbReference type="PROSITE" id="PS01103">
    <property type="entry name" value="ASD"/>
    <property type="match status" value="1"/>
</dbReference>
<dbReference type="GO" id="GO:0046983">
    <property type="term" value="F:protein dimerization activity"/>
    <property type="evidence" value="ECO:0007669"/>
    <property type="project" value="InterPro"/>
</dbReference>
<comment type="similarity">
    <text evidence="4">Belongs to the aspartate-semialdehyde dehydrogenase family.</text>
</comment>
<evidence type="ECO:0000256" key="1">
    <source>
        <dbReference type="ARBA" id="ARBA00005021"/>
    </source>
</evidence>
<comment type="pathway">
    <text evidence="2">Amino-acid biosynthesis; L-lysine biosynthesis via DAP pathway; (S)-tetrahydrodipicolinate from L-aspartate: step 2/4.</text>
</comment>
<evidence type="ECO:0000256" key="7">
    <source>
        <dbReference type="ARBA" id="ARBA00022605"/>
    </source>
</evidence>
<dbReference type="EMBL" id="VSSQ01057265">
    <property type="protein sequence ID" value="MPN11069.1"/>
    <property type="molecule type" value="Genomic_DNA"/>
</dbReference>
<dbReference type="GO" id="GO:0051287">
    <property type="term" value="F:NAD binding"/>
    <property type="evidence" value="ECO:0007669"/>
    <property type="project" value="InterPro"/>
</dbReference>
<dbReference type="InterPro" id="IPR036291">
    <property type="entry name" value="NAD(P)-bd_dom_sf"/>
</dbReference>
<feature type="domain" description="Semialdehyde dehydrogenase NAD-binding" evidence="15">
    <location>
        <begin position="2"/>
        <end position="52"/>
    </location>
</feature>